<evidence type="ECO:0000313" key="3">
    <source>
        <dbReference type="Proteomes" id="UP000092967"/>
    </source>
</evidence>
<evidence type="ECO:0000313" key="2">
    <source>
        <dbReference type="EMBL" id="ANW95125.1"/>
    </source>
</evidence>
<dbReference type="STRING" id="1790137.AXE80_01940"/>
<dbReference type="Proteomes" id="UP000092967">
    <property type="component" value="Chromosome"/>
</dbReference>
<dbReference type="InterPro" id="IPR013096">
    <property type="entry name" value="Cupin_2"/>
</dbReference>
<dbReference type="EMBL" id="CP014224">
    <property type="protein sequence ID" value="ANW95125.1"/>
    <property type="molecule type" value="Genomic_DNA"/>
</dbReference>
<dbReference type="Gene3D" id="2.60.120.10">
    <property type="entry name" value="Jelly Rolls"/>
    <property type="match status" value="1"/>
</dbReference>
<accession>A0A1B1Y2X7</accession>
<keyword evidence="3" id="KW-1185">Reference proteome</keyword>
<dbReference type="PANTHER" id="PTHR43346:SF1">
    <property type="entry name" value="QUERCETIN 2,3-DIOXYGENASE-RELATED"/>
    <property type="match status" value="1"/>
</dbReference>
<evidence type="ECO:0000259" key="1">
    <source>
        <dbReference type="Pfam" id="PF07883"/>
    </source>
</evidence>
<dbReference type="KEGG" id="wfu:AXE80_01940"/>
<gene>
    <name evidence="2" type="ORF">AXE80_01940</name>
</gene>
<sequence>MRLTHTHSLQEILTNHNSNVKKKVFIEKGEIPQLMNFGSATFKPGDKVEAHIHKTMYEVFYIQSGKIDFIVNGNKITVTSGDCIIIEPGESHAQENNYSEDVIWIYFGIATD</sequence>
<reference evidence="2 3" key="1">
    <citation type="submission" date="2016-02" db="EMBL/GenBank/DDBJ databases">
        <authorList>
            <person name="Wen L."/>
            <person name="He K."/>
            <person name="Yang H."/>
        </authorList>
    </citation>
    <scope>NUCLEOTIDE SEQUENCE [LARGE SCALE GENOMIC DNA]</scope>
    <source>
        <strain evidence="2 3">CZ1127</strain>
    </source>
</reference>
<feature type="domain" description="Cupin type-2" evidence="1">
    <location>
        <begin position="40"/>
        <end position="105"/>
    </location>
</feature>
<dbReference type="AlphaFoldDB" id="A0A1B1Y2X7"/>
<dbReference type="SUPFAM" id="SSF51182">
    <property type="entry name" value="RmlC-like cupins"/>
    <property type="match status" value="1"/>
</dbReference>
<name>A0A1B1Y2X7_9FLAO</name>
<proteinExistence type="predicted"/>
<dbReference type="InterPro" id="IPR014710">
    <property type="entry name" value="RmlC-like_jellyroll"/>
</dbReference>
<organism evidence="2 3">
    <name type="scientific">Wenyingzhuangia fucanilytica</name>
    <dbReference type="NCBI Taxonomy" id="1790137"/>
    <lineage>
        <taxon>Bacteria</taxon>
        <taxon>Pseudomonadati</taxon>
        <taxon>Bacteroidota</taxon>
        <taxon>Flavobacteriia</taxon>
        <taxon>Flavobacteriales</taxon>
        <taxon>Flavobacteriaceae</taxon>
        <taxon>Wenyingzhuangia</taxon>
    </lineage>
</organism>
<protein>
    <recommendedName>
        <fullName evidence="1">Cupin type-2 domain-containing protein</fullName>
    </recommendedName>
</protein>
<dbReference type="PANTHER" id="PTHR43346">
    <property type="entry name" value="LIGAND BINDING DOMAIN PROTEIN, PUTATIVE (AFU_ORTHOLOGUE AFUA_6G14370)-RELATED"/>
    <property type="match status" value="1"/>
</dbReference>
<dbReference type="InterPro" id="IPR011051">
    <property type="entry name" value="RmlC_Cupin_sf"/>
</dbReference>
<dbReference type="Pfam" id="PF07883">
    <property type="entry name" value="Cupin_2"/>
    <property type="match status" value="1"/>
</dbReference>
<dbReference type="OrthoDB" id="9811153at2"/>
<dbReference type="InterPro" id="IPR052538">
    <property type="entry name" value="Flavonoid_dioxygenase-like"/>
</dbReference>
<dbReference type="RefSeq" id="WP_068824229.1">
    <property type="nucleotide sequence ID" value="NZ_CP014224.1"/>
</dbReference>